<evidence type="ECO:0000256" key="7">
    <source>
        <dbReference type="ARBA" id="ARBA00023211"/>
    </source>
</evidence>
<proteinExistence type="inferred from homology"/>
<keyword evidence="3 8" id="KW-0540">Nuclease</keyword>
<dbReference type="CDD" id="cd22326">
    <property type="entry name" value="FAN1-like"/>
    <property type="match status" value="1"/>
</dbReference>
<dbReference type="Gene3D" id="3.40.1350.10">
    <property type="match status" value="1"/>
</dbReference>
<dbReference type="InterPro" id="IPR014883">
    <property type="entry name" value="VRR_NUC"/>
</dbReference>
<dbReference type="PANTHER" id="PTHR15749:SF4">
    <property type="entry name" value="FANCONI-ASSOCIATED NUCLEASE 1"/>
    <property type="match status" value="1"/>
</dbReference>
<dbReference type="PANTHER" id="PTHR15749">
    <property type="entry name" value="FANCONI-ASSOCIATED NUCLEASE 1"/>
    <property type="match status" value="1"/>
</dbReference>
<dbReference type="GO" id="GO:0046872">
    <property type="term" value="F:metal ion binding"/>
    <property type="evidence" value="ECO:0007669"/>
    <property type="project" value="UniProtKB-KW"/>
</dbReference>
<dbReference type="SMART" id="SM00990">
    <property type="entry name" value="VRR_NUC"/>
    <property type="match status" value="1"/>
</dbReference>
<dbReference type="GO" id="GO:0004528">
    <property type="term" value="F:phosphodiesterase I activity"/>
    <property type="evidence" value="ECO:0007669"/>
    <property type="project" value="UniProtKB-EC"/>
</dbReference>
<dbReference type="OMA" id="CAYSARE"/>
<evidence type="ECO:0000256" key="8">
    <source>
        <dbReference type="RuleBase" id="RU365033"/>
    </source>
</evidence>
<dbReference type="GO" id="GO:0036297">
    <property type="term" value="P:interstrand cross-link repair"/>
    <property type="evidence" value="ECO:0007669"/>
    <property type="project" value="InterPro"/>
</dbReference>
<keyword evidence="7 8" id="KW-0464">Manganese</keyword>
<comment type="similarity">
    <text evidence="2 8">Belongs to the FAN1 family.</text>
</comment>
<keyword evidence="8" id="KW-0227">DNA damage</keyword>
<comment type="catalytic activity">
    <reaction evidence="1 8">
        <text>Hydrolytically removes 5'-nucleotides successively from the 3'-hydroxy termini of 3'-hydroxy-terminated oligonucleotides.</text>
        <dbReference type="EC" id="3.1.4.1"/>
    </reaction>
</comment>
<comment type="subcellular location">
    <subcellularLocation>
        <location evidence="8">Nucleus</location>
    </subcellularLocation>
</comment>
<dbReference type="AlphaFoldDB" id="A0A9Q0RMZ1"/>
<feature type="region of interest" description="Disordered" evidence="9">
    <location>
        <begin position="24"/>
        <end position="49"/>
    </location>
</feature>
<accession>A0A9Q0RMZ1</accession>
<evidence type="ECO:0000259" key="10">
    <source>
        <dbReference type="SMART" id="SM00990"/>
    </source>
</evidence>
<evidence type="ECO:0000256" key="3">
    <source>
        <dbReference type="ARBA" id="ARBA00022722"/>
    </source>
</evidence>
<evidence type="ECO:0000256" key="1">
    <source>
        <dbReference type="ARBA" id="ARBA00000983"/>
    </source>
</evidence>
<evidence type="ECO:0000256" key="6">
    <source>
        <dbReference type="ARBA" id="ARBA00022842"/>
    </source>
</evidence>
<evidence type="ECO:0000256" key="9">
    <source>
        <dbReference type="SAM" id="MobiDB-lite"/>
    </source>
</evidence>
<feature type="domain" description="VRR-NUC" evidence="10">
    <location>
        <begin position="586"/>
        <end position="699"/>
    </location>
</feature>
<dbReference type="InterPro" id="IPR033315">
    <property type="entry name" value="Fan1-like"/>
</dbReference>
<keyword evidence="6 8" id="KW-0460">Magnesium</keyword>
<keyword evidence="8" id="KW-0539">Nucleus</keyword>
<evidence type="ECO:0000256" key="4">
    <source>
        <dbReference type="ARBA" id="ARBA00022723"/>
    </source>
</evidence>
<reference evidence="11" key="1">
    <citation type="submission" date="2022-12" db="EMBL/GenBank/DDBJ databases">
        <title>Genome assemblies of Blomia tropicalis.</title>
        <authorList>
            <person name="Cui Y."/>
        </authorList>
    </citation>
    <scope>NUCLEOTIDE SEQUENCE</scope>
    <source>
        <tissue evidence="11">Adult mites</tissue>
    </source>
</reference>
<protein>
    <recommendedName>
        <fullName evidence="8">Fanconi-associated nuclease</fullName>
        <ecNumber evidence="8">3.1.4.1</ecNumber>
    </recommendedName>
</protein>
<dbReference type="GO" id="GO:0008409">
    <property type="term" value="F:5'-3' exonuclease activity"/>
    <property type="evidence" value="ECO:0007669"/>
    <property type="project" value="TreeGrafter"/>
</dbReference>
<dbReference type="EMBL" id="JAPWDV010000002">
    <property type="protein sequence ID" value="KAJ6220000.1"/>
    <property type="molecule type" value="Genomic_DNA"/>
</dbReference>
<dbReference type="Pfam" id="PF08774">
    <property type="entry name" value="VRR_NUC"/>
    <property type="match status" value="1"/>
</dbReference>
<evidence type="ECO:0000256" key="2">
    <source>
        <dbReference type="ARBA" id="ARBA00005533"/>
    </source>
</evidence>
<keyword evidence="12" id="KW-1185">Reference proteome</keyword>
<dbReference type="GO" id="GO:0005634">
    <property type="term" value="C:nucleus"/>
    <property type="evidence" value="ECO:0007669"/>
    <property type="project" value="UniProtKB-SubCell"/>
</dbReference>
<evidence type="ECO:0000313" key="12">
    <source>
        <dbReference type="Proteomes" id="UP001142055"/>
    </source>
</evidence>
<dbReference type="Proteomes" id="UP001142055">
    <property type="component" value="Chromosome 2"/>
</dbReference>
<dbReference type="GO" id="GO:0017108">
    <property type="term" value="F:5'-flap endonuclease activity"/>
    <property type="evidence" value="ECO:0007669"/>
    <property type="project" value="TreeGrafter"/>
</dbReference>
<sequence>MLQQKTVKQSSILDFFRRKNGSLGTTKPLKDLNNGNDATNGSNGKDNNKRPYEVIELDCEGVKEVKFQKTENEIIDVNFISENILDISIETENVDQIMKQKLIKFDDDIALHFKNDFILLKKFRMILASILSEEVHAHLFDENDWEIIENFTSFPASNINSLEEGLALMSLPELKSFIKLYPGINFAVHNKVSLINSIVNYANTSRVVSSDHKKKMPEMIFDRLKEVLKDNHFRLDEYKSNVFKTIFMLYYSPEYSMDQMSQQDDHQWIFGKSRIHEDSYLVYQNNPKQVLYSTKYEFNKFLEAFQNVCNIRSKLKLKKFRYVFEDCLPLAVANFKYCFENWHKKDEKLEPFLRNYTATGMHLKAIRECLPAIERLKEYVEFIEIIFNVILNQSIYGINHRGKLYVRSTIVCQAHLKNSDLAIQTCIFGLTDSHVKWGNRLELFERLQKMINIEEDDSSYFQLCPDYYNKIFKKKEIEADCNRFENDSHLKNFFVVTNSENEKTLMSVESIVIRHYLNNGFKKGIHSESTIYQHILALLFWDQIYFTKVADSFRYHNQFAPLDMNYSLYKSRQTEIDKRLVQVSQFTEMELISEISTSWKSHHEKQSFVKWNETLLDDILNIAICLSSPKVSAICHFMISDYKNLHKGLPDLIVWNPLNKAIKIIEVKSEHDQLSSTQTIWLTYLTHLGLDVEVCHVKPKGKP</sequence>
<dbReference type="Pfam" id="PF21170">
    <property type="entry name" value="FAN1_TPR"/>
    <property type="match status" value="1"/>
</dbReference>
<evidence type="ECO:0000313" key="11">
    <source>
        <dbReference type="EMBL" id="KAJ6220000.1"/>
    </source>
</evidence>
<dbReference type="InterPro" id="IPR049126">
    <property type="entry name" value="FAN1-like_TPR"/>
</dbReference>
<gene>
    <name evidence="11" type="ORF">RDWZM_005812</name>
</gene>
<feature type="compositionally biased region" description="Polar residues" evidence="9">
    <location>
        <begin position="33"/>
        <end position="45"/>
    </location>
</feature>
<dbReference type="EC" id="3.1.4.1" evidence="8"/>
<dbReference type="GO" id="GO:0070336">
    <property type="term" value="F:flap-structured DNA binding"/>
    <property type="evidence" value="ECO:0007669"/>
    <property type="project" value="TreeGrafter"/>
</dbReference>
<comment type="caution">
    <text evidence="11">The sequence shown here is derived from an EMBL/GenBank/DDBJ whole genome shotgun (WGS) entry which is preliminary data.</text>
</comment>
<name>A0A9Q0RMZ1_BLOTA</name>
<evidence type="ECO:0000256" key="5">
    <source>
        <dbReference type="ARBA" id="ARBA00022801"/>
    </source>
</evidence>
<organism evidence="11 12">
    <name type="scientific">Blomia tropicalis</name>
    <name type="common">Mite</name>
    <dbReference type="NCBI Taxonomy" id="40697"/>
    <lineage>
        <taxon>Eukaryota</taxon>
        <taxon>Metazoa</taxon>
        <taxon>Ecdysozoa</taxon>
        <taxon>Arthropoda</taxon>
        <taxon>Chelicerata</taxon>
        <taxon>Arachnida</taxon>
        <taxon>Acari</taxon>
        <taxon>Acariformes</taxon>
        <taxon>Sarcoptiformes</taxon>
        <taxon>Astigmata</taxon>
        <taxon>Glycyphagoidea</taxon>
        <taxon>Echimyopodidae</taxon>
        <taxon>Blomia</taxon>
    </lineage>
</organism>
<dbReference type="InterPro" id="IPR049132">
    <property type="entry name" value="FAN1-like_euk"/>
</dbReference>
<keyword evidence="8" id="KW-0234">DNA repair</keyword>
<comment type="cofactor">
    <cofactor evidence="8">
        <name>Mg(2+)</name>
        <dbReference type="ChEBI" id="CHEBI:18420"/>
    </cofactor>
    <cofactor evidence="8">
        <name>Mn(2+)</name>
        <dbReference type="ChEBI" id="CHEBI:29035"/>
    </cofactor>
</comment>
<keyword evidence="4 8" id="KW-0479">Metal-binding</keyword>
<comment type="function">
    <text evidence="8">Nuclease required for the repair of DNA interstrand cross-links (ICL). Acts as a 5'-3' exonuclease that anchors at a cut end of DNA and cleaves DNA successively at every third nucleotide, allowing to excise an ICL from one strand through flanking incisions.</text>
</comment>
<keyword evidence="5 8" id="KW-0378">Hydrolase</keyword>
<dbReference type="InterPro" id="IPR011856">
    <property type="entry name" value="tRNA_endonuc-like_dom_sf"/>
</dbReference>